<gene>
    <name evidence="4" type="ORF">OTU49_016383</name>
</gene>
<evidence type="ECO:0000313" key="5">
    <source>
        <dbReference type="Proteomes" id="UP001445076"/>
    </source>
</evidence>
<evidence type="ECO:0000256" key="2">
    <source>
        <dbReference type="SAM" id="MobiDB-lite"/>
    </source>
</evidence>
<evidence type="ECO:0000256" key="1">
    <source>
        <dbReference type="ARBA" id="ARBA00005913"/>
    </source>
</evidence>
<comment type="caution">
    <text evidence="4">The sequence shown here is derived from an EMBL/GenBank/DDBJ whole genome shotgun (WGS) entry which is preliminary data.</text>
</comment>
<dbReference type="EMBL" id="JARKIK010000013">
    <property type="protein sequence ID" value="KAK8748230.1"/>
    <property type="molecule type" value="Genomic_DNA"/>
</dbReference>
<dbReference type="Pfam" id="PF10241">
    <property type="entry name" value="KxDL"/>
    <property type="match status" value="1"/>
</dbReference>
<dbReference type="AlphaFoldDB" id="A0AAW0XUJ8"/>
<dbReference type="PANTHER" id="PTHR13511">
    <property type="entry name" value="KXDL MOTIF-CONTAINING PROTEIN 1"/>
    <property type="match status" value="1"/>
</dbReference>
<reference evidence="4 5" key="1">
    <citation type="journal article" date="2024" name="BMC Genomics">
        <title>Genome assembly of redclaw crayfish (Cherax quadricarinatus) provides insights into its immune adaptation and hypoxia tolerance.</title>
        <authorList>
            <person name="Liu Z."/>
            <person name="Zheng J."/>
            <person name="Li H."/>
            <person name="Fang K."/>
            <person name="Wang S."/>
            <person name="He J."/>
            <person name="Zhou D."/>
            <person name="Weng S."/>
            <person name="Chi M."/>
            <person name="Gu Z."/>
            <person name="He J."/>
            <person name="Li F."/>
            <person name="Wang M."/>
        </authorList>
    </citation>
    <scope>NUCLEOTIDE SEQUENCE [LARGE SCALE GENOMIC DNA]</scope>
    <source>
        <strain evidence="4">ZL_2023a</strain>
    </source>
</reference>
<accession>A0AAW0XUJ8</accession>
<dbReference type="GO" id="GO:0099078">
    <property type="term" value="C:BORC complex"/>
    <property type="evidence" value="ECO:0007669"/>
    <property type="project" value="TreeGrafter"/>
</dbReference>
<dbReference type="InterPro" id="IPR019371">
    <property type="entry name" value="KxDL_dom"/>
</dbReference>
<organism evidence="4 5">
    <name type="scientific">Cherax quadricarinatus</name>
    <name type="common">Australian red claw crayfish</name>
    <dbReference type="NCBI Taxonomy" id="27406"/>
    <lineage>
        <taxon>Eukaryota</taxon>
        <taxon>Metazoa</taxon>
        <taxon>Ecdysozoa</taxon>
        <taxon>Arthropoda</taxon>
        <taxon>Crustacea</taxon>
        <taxon>Multicrustacea</taxon>
        <taxon>Malacostraca</taxon>
        <taxon>Eumalacostraca</taxon>
        <taxon>Eucarida</taxon>
        <taxon>Decapoda</taxon>
        <taxon>Pleocyemata</taxon>
        <taxon>Astacidea</taxon>
        <taxon>Parastacoidea</taxon>
        <taxon>Parastacidae</taxon>
        <taxon>Cherax</taxon>
    </lineage>
</organism>
<sequence length="210" mass="23242">VTGKMAASSPDSDLGSIDCFQNYTAPEVFVQGLAGQINQQDVEAIIRAQKQMLQRFEKTNEMLSNCNSLSATRFALAQKEFKKHTALLVDMKKDLDNVFKRIRTIKTKLSNQYPAAFTAAQEEVFKEEEETELANKNQELNSSESNNKRTSMSGESAQSGHSSKSERVEEMEQSSDGSRADNERRIKKTASSSSDSSSSPKLSSSSSFDN</sequence>
<feature type="compositionally biased region" description="Polar residues" evidence="2">
    <location>
        <begin position="134"/>
        <end position="162"/>
    </location>
</feature>
<dbReference type="PANTHER" id="PTHR13511:SF0">
    <property type="entry name" value="KXDL MOTIF-CONTAINING PROTEIN 1"/>
    <property type="match status" value="1"/>
</dbReference>
<evidence type="ECO:0000259" key="3">
    <source>
        <dbReference type="Pfam" id="PF10241"/>
    </source>
</evidence>
<keyword evidence="5" id="KW-1185">Reference proteome</keyword>
<protein>
    <recommendedName>
        <fullName evidence="3">KxDL domain-containing protein</fullName>
    </recommendedName>
</protein>
<proteinExistence type="inferred from homology"/>
<feature type="domain" description="KxDL" evidence="3">
    <location>
        <begin position="33"/>
        <end position="117"/>
    </location>
</feature>
<feature type="region of interest" description="Disordered" evidence="2">
    <location>
        <begin position="128"/>
        <end position="210"/>
    </location>
</feature>
<comment type="similarity">
    <text evidence="1">Belongs to the KXD1 family.</text>
</comment>
<evidence type="ECO:0000313" key="4">
    <source>
        <dbReference type="EMBL" id="KAK8748230.1"/>
    </source>
</evidence>
<feature type="compositionally biased region" description="Low complexity" evidence="2">
    <location>
        <begin position="191"/>
        <end position="210"/>
    </location>
</feature>
<feature type="non-terminal residue" evidence="4">
    <location>
        <position position="1"/>
    </location>
</feature>
<dbReference type="InterPro" id="IPR039843">
    <property type="entry name" value="KXD1-like"/>
</dbReference>
<name>A0AAW0XUJ8_CHEQU</name>
<dbReference type="GO" id="GO:0032418">
    <property type="term" value="P:lysosome localization"/>
    <property type="evidence" value="ECO:0007669"/>
    <property type="project" value="TreeGrafter"/>
</dbReference>
<dbReference type="Proteomes" id="UP001445076">
    <property type="component" value="Unassembled WGS sequence"/>
</dbReference>